<dbReference type="EMBL" id="JABSTR010000005">
    <property type="protein sequence ID" value="KAH9371293.1"/>
    <property type="molecule type" value="Genomic_DNA"/>
</dbReference>
<protein>
    <submittedName>
        <fullName evidence="1">Uncharacterized protein</fullName>
    </submittedName>
</protein>
<organism evidence="1 2">
    <name type="scientific">Haemaphysalis longicornis</name>
    <name type="common">Bush tick</name>
    <dbReference type="NCBI Taxonomy" id="44386"/>
    <lineage>
        <taxon>Eukaryota</taxon>
        <taxon>Metazoa</taxon>
        <taxon>Ecdysozoa</taxon>
        <taxon>Arthropoda</taxon>
        <taxon>Chelicerata</taxon>
        <taxon>Arachnida</taxon>
        <taxon>Acari</taxon>
        <taxon>Parasitiformes</taxon>
        <taxon>Ixodida</taxon>
        <taxon>Ixodoidea</taxon>
        <taxon>Ixodidae</taxon>
        <taxon>Haemaphysalinae</taxon>
        <taxon>Haemaphysalis</taxon>
    </lineage>
</organism>
<dbReference type="VEuPathDB" id="VectorBase:HLOH_065397"/>
<keyword evidence="2" id="KW-1185">Reference proteome</keyword>
<reference evidence="1 2" key="1">
    <citation type="journal article" date="2020" name="Cell">
        <title>Large-Scale Comparative Analyses of Tick Genomes Elucidate Their Genetic Diversity and Vector Capacities.</title>
        <authorList>
            <consortium name="Tick Genome and Microbiome Consortium (TIGMIC)"/>
            <person name="Jia N."/>
            <person name="Wang J."/>
            <person name="Shi W."/>
            <person name="Du L."/>
            <person name="Sun Y."/>
            <person name="Zhan W."/>
            <person name="Jiang J.F."/>
            <person name="Wang Q."/>
            <person name="Zhang B."/>
            <person name="Ji P."/>
            <person name="Bell-Sakyi L."/>
            <person name="Cui X.M."/>
            <person name="Yuan T.T."/>
            <person name="Jiang B.G."/>
            <person name="Yang W.F."/>
            <person name="Lam T.T."/>
            <person name="Chang Q.C."/>
            <person name="Ding S.J."/>
            <person name="Wang X.J."/>
            <person name="Zhu J.G."/>
            <person name="Ruan X.D."/>
            <person name="Zhao L."/>
            <person name="Wei J.T."/>
            <person name="Ye R.Z."/>
            <person name="Que T.C."/>
            <person name="Du C.H."/>
            <person name="Zhou Y.H."/>
            <person name="Cheng J.X."/>
            <person name="Dai P.F."/>
            <person name="Guo W.B."/>
            <person name="Han X.H."/>
            <person name="Huang E.J."/>
            <person name="Li L.F."/>
            <person name="Wei W."/>
            <person name="Gao Y.C."/>
            <person name="Liu J.Z."/>
            <person name="Shao H.Z."/>
            <person name="Wang X."/>
            <person name="Wang C.C."/>
            <person name="Yang T.C."/>
            <person name="Huo Q.B."/>
            <person name="Li W."/>
            <person name="Chen H.Y."/>
            <person name="Chen S.E."/>
            <person name="Zhou L.G."/>
            <person name="Ni X.B."/>
            <person name="Tian J.H."/>
            <person name="Sheng Y."/>
            <person name="Liu T."/>
            <person name="Pan Y.S."/>
            <person name="Xia L.Y."/>
            <person name="Li J."/>
            <person name="Zhao F."/>
            <person name="Cao W.C."/>
        </authorList>
    </citation>
    <scope>NUCLEOTIDE SEQUENCE [LARGE SCALE GENOMIC DNA]</scope>
    <source>
        <strain evidence="1">HaeL-2018</strain>
    </source>
</reference>
<sequence length="135" mass="15111">MTTIIVVFSGTKVPNYVRYGSVLMKCHTYQKQVDVCHQSARIGHRKDVCPSPTDRVFRVSNRSAGAVYPAKGSPRTQGLTTHRGAIGELNLLGQLISRGRRLQHLRRPRHWKIAAKAPLSCTNPQDQLSFQEAPH</sequence>
<comment type="caution">
    <text evidence="1">The sequence shown here is derived from an EMBL/GenBank/DDBJ whole genome shotgun (WGS) entry which is preliminary data.</text>
</comment>
<name>A0A9J6G7P3_HAELO</name>
<gene>
    <name evidence="1" type="ORF">HPB48_016328</name>
</gene>
<evidence type="ECO:0000313" key="1">
    <source>
        <dbReference type="EMBL" id="KAH9371293.1"/>
    </source>
</evidence>
<dbReference type="Proteomes" id="UP000821853">
    <property type="component" value="Chromosome 3"/>
</dbReference>
<dbReference type="AlphaFoldDB" id="A0A9J6G7P3"/>
<proteinExistence type="predicted"/>
<accession>A0A9J6G7P3</accession>
<evidence type="ECO:0000313" key="2">
    <source>
        <dbReference type="Proteomes" id="UP000821853"/>
    </source>
</evidence>